<reference evidence="2" key="1">
    <citation type="submission" date="2021-01" db="EMBL/GenBank/DDBJ databases">
        <authorList>
            <person name="Corre E."/>
            <person name="Pelletier E."/>
            <person name="Niang G."/>
            <person name="Scheremetjew M."/>
            <person name="Finn R."/>
            <person name="Kale V."/>
            <person name="Holt S."/>
            <person name="Cochrane G."/>
            <person name="Meng A."/>
            <person name="Brown T."/>
            <person name="Cohen L."/>
        </authorList>
    </citation>
    <scope>NUCLEOTIDE SEQUENCE</scope>
    <source>
        <strain evidence="2">SM1012Den-03</strain>
    </source>
</reference>
<organism evidence="2">
    <name type="scientific">Skeletonema marinoi</name>
    <dbReference type="NCBI Taxonomy" id="267567"/>
    <lineage>
        <taxon>Eukaryota</taxon>
        <taxon>Sar</taxon>
        <taxon>Stramenopiles</taxon>
        <taxon>Ochrophyta</taxon>
        <taxon>Bacillariophyta</taxon>
        <taxon>Coscinodiscophyceae</taxon>
        <taxon>Thalassiosirophycidae</taxon>
        <taxon>Thalassiosirales</taxon>
        <taxon>Skeletonemataceae</taxon>
        <taxon>Skeletonema</taxon>
        <taxon>Skeletonema marinoi-dohrnii complex</taxon>
    </lineage>
</organism>
<sequence>MPRRAASAASSAKARADVFDALHKEMEIAEYSTCPTGQRVRKVPRAQAPKRTAKRKALQKEDLEEMAIEVDEDDDEDYDDEEERDLDNNNKRKKRLRGTRVAFEDVILKSMPLGGETSSAKQPGNNNNDNDENEEEEEEEVQTESERYEMLQEVAALGIDVDIDGKDTNDDNEGDDNEDNDESGDEEVEGMGKSNNDSTTAKSTTTVSKPTTTSAAAPKKKSKKNRILHRMREFSSQRLAQQHGEAIAAHVRGMSDVAVEKLSQVAKAAPTAPQVYSSLGMVYESMLTEIEKELNFKVEGADLRDKSFVALVRRQLELARKTYGSYHVASLLCKRDFVLWERSGDAAIKATRIYDDLIMMYKADDSANNATENDDEQEETDKGFDPKAGPAQWRSDRKEFLEHALSAYDAADKLRPPGVDIPCKLAEAQMNLGNYIQALAILTDLRNKANGKSSRSGMEESPPSWLLYAELMLKIGYECKKWNESGSLLRQRNTFKRWLRKYSKSFDWKERRLQALCLALEAAAGSASCSELVEWMRKRAQTYIEKNEKEDADIDETATKGVDDDDDETENDVSKDVDENGDACATSTADDIEVLTYEQKRDELVEQNKLELFKFDATTKEMNLAETSPEYRDRVAARVELVETQRSKIKELAMKQALNDPSNTDDSGLYPSGDKVPSHMLPIQSSCASVYDICRLLLRQCLHLSLYDGGVIVVQSVLKYLQERALRYEGKHKRQQNLSDQLLGGGAQAGFAHDQMNDASDESDDDSSIIFLSDDEDLEEPGVLQSLKSGVLPIDINTMYSVCLLGTGGQDYAALNNLENTLQTNHLDMFDGEQSPNVDGIGDEHNWIAFRKQFASPLGKTSMITIIADVVKDRPPGLTSRRILGIFRSHLKLVDRNDGLDDILSGSNGLSRANMLKILLAAAKLSIRCDALEMRKLNQPGVDESEVAKSVVADVVQTLTTLTRFQHIMWNPNSYDWSLKGVSVEMLSIFCEALDVLVKATTLVKHGVHSDSLDVSVIMSRCLVSTIFQAGSLPAKPGASIEHDTWKTFPLPNEWQTDFERKLSLKAYNLCVACCVSAFSGWETEEFSVDKLRSREDDTNLFGITFANSRVAGFLSDEITSSISQQWQRVQTLLPNLEALDFDTHLDKRKEAEWYQKIIDSAAQQRGKVSTFGEDDGIKSLLSFSMLCLIAADAKKNQNDQGNFLKLSMSILLPITQFIIDKHVWASNIGVENKNDRDEVDYYLDEKHRWMGQTKTTKVVRFQSRPKPTVHQPSQQLRQKQNPRSFQSPKPSAVRPRPKISKLIKVPTSVLLDEWSKDESAKLTNAGEAERAMKKMDYAMKNLRKSRTLNALEQSSLDVSAALIDVAATEECYNPFLCLQQAAMYAELGSKLGSNDEPFKKCLPSKERCTALEALVILGRADCLRAIHFLHEAQYLCSWVISVCRLHRDRQEATFLWNDRWRVIGVLCYVTKATIDQTGANLRNNNKSALTLRKWEDGAQEEANRGKSDALILVGTDSGEVGNELPQIEVDDNAGNDSTMLDASQHDLMLDASQHETGLVSQNANGLVAEPFDFNQLGELPVPVIEDVQMGGEYDGIQVVGI</sequence>
<evidence type="ECO:0000313" key="2">
    <source>
        <dbReference type="EMBL" id="CAD9602843.1"/>
    </source>
</evidence>
<feature type="compositionally biased region" description="Low complexity" evidence="1">
    <location>
        <begin position="198"/>
        <end position="217"/>
    </location>
</feature>
<accession>A0A7S2LE91</accession>
<name>A0A7S2LE91_9STRA</name>
<feature type="region of interest" description="Disordered" evidence="1">
    <location>
        <begin position="1260"/>
        <end position="1299"/>
    </location>
</feature>
<feature type="region of interest" description="Disordered" evidence="1">
    <location>
        <begin position="368"/>
        <end position="392"/>
    </location>
</feature>
<proteinExistence type="predicted"/>
<evidence type="ECO:0000256" key="1">
    <source>
        <dbReference type="SAM" id="MobiDB-lite"/>
    </source>
</evidence>
<dbReference type="EMBL" id="HBGZ01015349">
    <property type="protein sequence ID" value="CAD9602843.1"/>
    <property type="molecule type" value="Transcribed_RNA"/>
</dbReference>
<dbReference type="SUPFAM" id="SSF48452">
    <property type="entry name" value="TPR-like"/>
    <property type="match status" value="1"/>
</dbReference>
<dbReference type="InterPro" id="IPR011990">
    <property type="entry name" value="TPR-like_helical_dom_sf"/>
</dbReference>
<feature type="region of interest" description="Disordered" evidence="1">
    <location>
        <begin position="547"/>
        <end position="585"/>
    </location>
</feature>
<feature type="compositionally biased region" description="Acidic residues" evidence="1">
    <location>
        <begin position="62"/>
        <end position="85"/>
    </location>
</feature>
<feature type="compositionally biased region" description="Polar residues" evidence="1">
    <location>
        <begin position="1271"/>
        <end position="1290"/>
    </location>
</feature>
<dbReference type="Gene3D" id="1.25.40.10">
    <property type="entry name" value="Tetratricopeptide repeat domain"/>
    <property type="match status" value="1"/>
</dbReference>
<feature type="compositionally biased region" description="Acidic residues" evidence="1">
    <location>
        <begin position="129"/>
        <end position="143"/>
    </location>
</feature>
<feature type="region of interest" description="Disordered" evidence="1">
    <location>
        <begin position="39"/>
        <end position="225"/>
    </location>
</feature>
<protein>
    <submittedName>
        <fullName evidence="2">Uncharacterized protein</fullName>
    </submittedName>
</protein>
<feature type="compositionally biased region" description="Acidic residues" evidence="1">
    <location>
        <begin position="170"/>
        <end position="189"/>
    </location>
</feature>
<gene>
    <name evidence="2" type="ORF">SMAR0320_LOCUS10955</name>
</gene>